<proteinExistence type="predicted"/>
<dbReference type="Proteomes" id="UP000078540">
    <property type="component" value="Unassembled WGS sequence"/>
</dbReference>
<keyword evidence="2" id="KW-1185">Reference proteome</keyword>
<gene>
    <name evidence="1" type="ORF">ALC53_01925</name>
</gene>
<evidence type="ECO:0000313" key="1">
    <source>
        <dbReference type="EMBL" id="KYM89613.1"/>
    </source>
</evidence>
<dbReference type="AlphaFoldDB" id="A0A195BSH3"/>
<reference evidence="1 2" key="1">
    <citation type="submission" date="2015-09" db="EMBL/GenBank/DDBJ databases">
        <title>Atta colombica WGS genome.</title>
        <authorList>
            <person name="Nygaard S."/>
            <person name="Hu H."/>
            <person name="Boomsma J."/>
            <person name="Zhang G."/>
        </authorList>
    </citation>
    <scope>NUCLEOTIDE SEQUENCE [LARGE SCALE GENOMIC DNA]</scope>
    <source>
        <strain evidence="1">Treedump-2</strain>
        <tissue evidence="1">Whole body</tissue>
    </source>
</reference>
<name>A0A195BSH3_9HYME</name>
<protein>
    <submittedName>
        <fullName evidence="1">Uncharacterized protein</fullName>
    </submittedName>
</protein>
<dbReference type="EMBL" id="KQ976417">
    <property type="protein sequence ID" value="KYM89613.1"/>
    <property type="molecule type" value="Genomic_DNA"/>
</dbReference>
<accession>A0A195BSH3</accession>
<sequence>MATLISLNRPKNALHNCVCCTANCEPFSENILASNATAPNLSFSEEDFNLHSSCGRTDSKTLGQIYTYFTILNIRENNAQKISWQSSSSKHILNDFINCYNYNCTLSLLINSSGPKSSVTDLHPCGYIISAIAAI</sequence>
<evidence type="ECO:0000313" key="2">
    <source>
        <dbReference type="Proteomes" id="UP000078540"/>
    </source>
</evidence>
<organism evidence="1 2">
    <name type="scientific">Atta colombica</name>
    <dbReference type="NCBI Taxonomy" id="520822"/>
    <lineage>
        <taxon>Eukaryota</taxon>
        <taxon>Metazoa</taxon>
        <taxon>Ecdysozoa</taxon>
        <taxon>Arthropoda</taxon>
        <taxon>Hexapoda</taxon>
        <taxon>Insecta</taxon>
        <taxon>Pterygota</taxon>
        <taxon>Neoptera</taxon>
        <taxon>Endopterygota</taxon>
        <taxon>Hymenoptera</taxon>
        <taxon>Apocrita</taxon>
        <taxon>Aculeata</taxon>
        <taxon>Formicoidea</taxon>
        <taxon>Formicidae</taxon>
        <taxon>Myrmicinae</taxon>
        <taxon>Atta</taxon>
    </lineage>
</organism>